<protein>
    <submittedName>
        <fullName evidence="1">Uncharacterized protein</fullName>
    </submittedName>
</protein>
<name>A0A8R7PYW7_TRIUA</name>
<dbReference type="AlphaFoldDB" id="A0A8R7PYW7"/>
<sequence length="160" mass="17018">MYVTLSVNSARLASSLGSRKRESTATARSTCFTARLRMVHPRSRKSSALSRSMAVLGLPSGEAVSRLPPGCEGREPTRCSMQRGMWYSSGSLTAKSAASTRAKASGWVVGRAGRRCASSASWSCSSGMTAKEGFMAKRPPFLTASSRQVLSMRAPASMPM</sequence>
<keyword evidence="2" id="KW-1185">Reference proteome</keyword>
<reference evidence="1" key="3">
    <citation type="submission" date="2022-06" db="UniProtKB">
        <authorList>
            <consortium name="EnsemblPlants"/>
        </authorList>
    </citation>
    <scope>IDENTIFICATION</scope>
</reference>
<organism evidence="1 2">
    <name type="scientific">Triticum urartu</name>
    <name type="common">Red wild einkorn</name>
    <name type="synonym">Crithodium urartu</name>
    <dbReference type="NCBI Taxonomy" id="4572"/>
    <lineage>
        <taxon>Eukaryota</taxon>
        <taxon>Viridiplantae</taxon>
        <taxon>Streptophyta</taxon>
        <taxon>Embryophyta</taxon>
        <taxon>Tracheophyta</taxon>
        <taxon>Spermatophyta</taxon>
        <taxon>Magnoliopsida</taxon>
        <taxon>Liliopsida</taxon>
        <taxon>Poales</taxon>
        <taxon>Poaceae</taxon>
        <taxon>BOP clade</taxon>
        <taxon>Pooideae</taxon>
        <taxon>Triticodae</taxon>
        <taxon>Triticeae</taxon>
        <taxon>Triticinae</taxon>
        <taxon>Triticum</taxon>
    </lineage>
</organism>
<dbReference type="Gramene" id="TuG1812G0300004818.01.T01">
    <property type="protein sequence ID" value="TuG1812G0300004818.01.T01.cds448521"/>
    <property type="gene ID" value="TuG1812G0300004818.01"/>
</dbReference>
<gene>
    <name evidence="1" type="primary">LOC125549082</name>
</gene>
<accession>A0A8R7PYW7</accession>
<proteinExistence type="predicted"/>
<dbReference type="Proteomes" id="UP000015106">
    <property type="component" value="Chromosome 3"/>
</dbReference>
<evidence type="ECO:0000313" key="1">
    <source>
        <dbReference type="EnsemblPlants" id="TuG1812G0300004818.01.T01.cds448521"/>
    </source>
</evidence>
<evidence type="ECO:0000313" key="2">
    <source>
        <dbReference type="Proteomes" id="UP000015106"/>
    </source>
</evidence>
<reference evidence="2" key="1">
    <citation type="journal article" date="2013" name="Nature">
        <title>Draft genome of the wheat A-genome progenitor Triticum urartu.</title>
        <authorList>
            <person name="Ling H.Q."/>
            <person name="Zhao S."/>
            <person name="Liu D."/>
            <person name="Wang J."/>
            <person name="Sun H."/>
            <person name="Zhang C."/>
            <person name="Fan H."/>
            <person name="Li D."/>
            <person name="Dong L."/>
            <person name="Tao Y."/>
            <person name="Gao C."/>
            <person name="Wu H."/>
            <person name="Li Y."/>
            <person name="Cui Y."/>
            <person name="Guo X."/>
            <person name="Zheng S."/>
            <person name="Wang B."/>
            <person name="Yu K."/>
            <person name="Liang Q."/>
            <person name="Yang W."/>
            <person name="Lou X."/>
            <person name="Chen J."/>
            <person name="Feng M."/>
            <person name="Jian J."/>
            <person name="Zhang X."/>
            <person name="Luo G."/>
            <person name="Jiang Y."/>
            <person name="Liu J."/>
            <person name="Wang Z."/>
            <person name="Sha Y."/>
            <person name="Zhang B."/>
            <person name="Wu H."/>
            <person name="Tang D."/>
            <person name="Shen Q."/>
            <person name="Xue P."/>
            <person name="Zou S."/>
            <person name="Wang X."/>
            <person name="Liu X."/>
            <person name="Wang F."/>
            <person name="Yang Y."/>
            <person name="An X."/>
            <person name="Dong Z."/>
            <person name="Zhang K."/>
            <person name="Zhang X."/>
            <person name="Luo M.C."/>
            <person name="Dvorak J."/>
            <person name="Tong Y."/>
            <person name="Wang J."/>
            <person name="Yang H."/>
            <person name="Li Z."/>
            <person name="Wang D."/>
            <person name="Zhang A."/>
            <person name="Wang J."/>
        </authorList>
    </citation>
    <scope>NUCLEOTIDE SEQUENCE</scope>
    <source>
        <strain evidence="2">cv. G1812</strain>
    </source>
</reference>
<dbReference type="EnsemblPlants" id="TuG1812G0300004818.01.T01">
    <property type="protein sequence ID" value="TuG1812G0300004818.01.T01.cds448521"/>
    <property type="gene ID" value="TuG1812G0300004818.01"/>
</dbReference>
<reference evidence="1" key="2">
    <citation type="submission" date="2018-03" db="EMBL/GenBank/DDBJ databases">
        <title>The Triticum urartu genome reveals the dynamic nature of wheat genome evolution.</title>
        <authorList>
            <person name="Ling H."/>
            <person name="Ma B."/>
            <person name="Shi X."/>
            <person name="Liu H."/>
            <person name="Dong L."/>
            <person name="Sun H."/>
            <person name="Cao Y."/>
            <person name="Gao Q."/>
            <person name="Zheng S."/>
            <person name="Li Y."/>
            <person name="Yu Y."/>
            <person name="Du H."/>
            <person name="Qi M."/>
            <person name="Li Y."/>
            <person name="Yu H."/>
            <person name="Cui Y."/>
            <person name="Wang N."/>
            <person name="Chen C."/>
            <person name="Wu H."/>
            <person name="Zhao Y."/>
            <person name="Zhang J."/>
            <person name="Li Y."/>
            <person name="Zhou W."/>
            <person name="Zhang B."/>
            <person name="Hu W."/>
            <person name="Eijk M."/>
            <person name="Tang J."/>
            <person name="Witsenboer H."/>
            <person name="Zhao S."/>
            <person name="Li Z."/>
            <person name="Zhang A."/>
            <person name="Wang D."/>
            <person name="Liang C."/>
        </authorList>
    </citation>
    <scope>NUCLEOTIDE SEQUENCE [LARGE SCALE GENOMIC DNA]</scope>
    <source>
        <strain evidence="1">cv. G1812</strain>
    </source>
</reference>